<name>A0A4D4LBT7_STRVO</name>
<dbReference type="Proteomes" id="UP000301309">
    <property type="component" value="Unassembled WGS sequence"/>
</dbReference>
<evidence type="ECO:0000256" key="1">
    <source>
        <dbReference type="SAM" id="MobiDB-lite"/>
    </source>
</evidence>
<keyword evidence="3" id="KW-1185">Reference proteome</keyword>
<comment type="caution">
    <text evidence="2">The sequence shown here is derived from an EMBL/GenBank/DDBJ whole genome shotgun (WGS) entry which is preliminary data.</text>
</comment>
<sequence>MGEPWVDPVPHLGLGLAVVGGVVDGGDRGLGPGLRLGEAEFRAVLGWPAVDAAHPWWFRQAHDAVGADAADQFDRQVAQDPGQAGDVVARIAHDQDVRIASLPLACGDEPFNDSSELGGGDRGRVVRRAQPDRVQDRGPGRGARLQQGHEGVGPARNELRYRLGAAVDVAEQALRRTRRVRPKPR</sequence>
<evidence type="ECO:0000313" key="2">
    <source>
        <dbReference type="EMBL" id="GDY59041.1"/>
    </source>
</evidence>
<feature type="compositionally biased region" description="Basic and acidic residues" evidence="1">
    <location>
        <begin position="119"/>
        <end position="139"/>
    </location>
</feature>
<dbReference type="EMBL" id="BJHW01000002">
    <property type="protein sequence ID" value="GDY59041.1"/>
    <property type="molecule type" value="Genomic_DNA"/>
</dbReference>
<evidence type="ECO:0000313" key="3">
    <source>
        <dbReference type="Proteomes" id="UP000301309"/>
    </source>
</evidence>
<reference evidence="2 3" key="1">
    <citation type="journal article" date="2020" name="Int. J. Syst. Evol. Microbiol.">
        <title>Reclassification of Streptomyces castelarensis and Streptomyces sporoclivatus as later heterotypic synonyms of Streptomyces antimycoticus.</title>
        <authorList>
            <person name="Komaki H."/>
            <person name="Tamura T."/>
        </authorList>
    </citation>
    <scope>NUCLEOTIDE SEQUENCE [LARGE SCALE GENOMIC DNA]</scope>
    <source>
        <strain evidence="2 3">NBRC 13459</strain>
    </source>
</reference>
<protein>
    <submittedName>
        <fullName evidence="2">Uncharacterized protein</fullName>
    </submittedName>
</protein>
<proteinExistence type="predicted"/>
<accession>A0A4D4LBT7</accession>
<dbReference type="AlphaFoldDB" id="A0A4D4LBT7"/>
<gene>
    <name evidence="2" type="ORF">SVIO_096640</name>
</gene>
<feature type="region of interest" description="Disordered" evidence="1">
    <location>
        <begin position="111"/>
        <end position="156"/>
    </location>
</feature>
<organism evidence="2 3">
    <name type="scientific">Streptomyces violaceusniger</name>
    <dbReference type="NCBI Taxonomy" id="68280"/>
    <lineage>
        <taxon>Bacteria</taxon>
        <taxon>Bacillati</taxon>
        <taxon>Actinomycetota</taxon>
        <taxon>Actinomycetes</taxon>
        <taxon>Kitasatosporales</taxon>
        <taxon>Streptomycetaceae</taxon>
        <taxon>Streptomyces</taxon>
        <taxon>Streptomyces violaceusniger group</taxon>
    </lineage>
</organism>